<dbReference type="EMBL" id="CAJNOT010000130">
    <property type="protein sequence ID" value="CAF0854874.1"/>
    <property type="molecule type" value="Genomic_DNA"/>
</dbReference>
<evidence type="ECO:0008006" key="4">
    <source>
        <dbReference type="Google" id="ProtNLM"/>
    </source>
</evidence>
<gene>
    <name evidence="2" type="ORF">JBS370_LOCUS30613</name>
    <name evidence="1" type="ORF">ZHD862_LOCUS5065</name>
</gene>
<sequence length="100" mass="11940">MQITNWKEALKYFNLAYELKKKKFHSNHRKIGRILNFIGNYYKVIGDCFFQAMTFDKKALQCQNDLCAKAIIQLNIGVIHSMNNDYDRAFEFYFEARDIL</sequence>
<name>A0A819TVX7_9BILA</name>
<evidence type="ECO:0000313" key="2">
    <source>
        <dbReference type="EMBL" id="CAF4079389.1"/>
    </source>
</evidence>
<reference evidence="2" key="1">
    <citation type="submission" date="2021-02" db="EMBL/GenBank/DDBJ databases">
        <authorList>
            <person name="Nowell W R."/>
        </authorList>
    </citation>
    <scope>NUCLEOTIDE SEQUENCE</scope>
</reference>
<dbReference type="AlphaFoldDB" id="A0A819TVX7"/>
<dbReference type="Gene3D" id="1.25.40.10">
    <property type="entry name" value="Tetratricopeptide repeat domain"/>
    <property type="match status" value="1"/>
</dbReference>
<dbReference type="SUPFAM" id="SSF48452">
    <property type="entry name" value="TPR-like"/>
    <property type="match status" value="1"/>
</dbReference>
<dbReference type="Proteomes" id="UP000663864">
    <property type="component" value="Unassembled WGS sequence"/>
</dbReference>
<dbReference type="Proteomes" id="UP000663836">
    <property type="component" value="Unassembled WGS sequence"/>
</dbReference>
<proteinExistence type="predicted"/>
<comment type="caution">
    <text evidence="2">The sequence shown here is derived from an EMBL/GenBank/DDBJ whole genome shotgun (WGS) entry which is preliminary data.</text>
</comment>
<organism evidence="2 3">
    <name type="scientific">Rotaria sordida</name>
    <dbReference type="NCBI Taxonomy" id="392033"/>
    <lineage>
        <taxon>Eukaryota</taxon>
        <taxon>Metazoa</taxon>
        <taxon>Spiralia</taxon>
        <taxon>Gnathifera</taxon>
        <taxon>Rotifera</taxon>
        <taxon>Eurotatoria</taxon>
        <taxon>Bdelloidea</taxon>
        <taxon>Philodinida</taxon>
        <taxon>Philodinidae</taxon>
        <taxon>Rotaria</taxon>
    </lineage>
</organism>
<dbReference type="InterPro" id="IPR011990">
    <property type="entry name" value="TPR-like_helical_dom_sf"/>
</dbReference>
<protein>
    <recommendedName>
        <fullName evidence="4">Tetratricopeptide repeat protein</fullName>
    </recommendedName>
</protein>
<evidence type="ECO:0000313" key="1">
    <source>
        <dbReference type="EMBL" id="CAF0854874.1"/>
    </source>
</evidence>
<evidence type="ECO:0000313" key="3">
    <source>
        <dbReference type="Proteomes" id="UP000663836"/>
    </source>
</evidence>
<accession>A0A819TVX7</accession>
<dbReference type="EMBL" id="CAJOBD010007147">
    <property type="protein sequence ID" value="CAF4079389.1"/>
    <property type="molecule type" value="Genomic_DNA"/>
</dbReference>